<dbReference type="InterPro" id="IPR036397">
    <property type="entry name" value="RNaseH_sf"/>
</dbReference>
<reference evidence="2" key="3">
    <citation type="submission" date="2018-07" db="EMBL/GenBank/DDBJ databases">
        <title>WGS assembly of Glycine max.</title>
        <authorList>
            <person name="Schmutz J."/>
            <person name="Cannon S."/>
            <person name="Schlueter J."/>
            <person name="Ma J."/>
            <person name="Mitros T."/>
            <person name="Nelson W."/>
            <person name="Hyten D."/>
            <person name="Song Q."/>
            <person name="Thelen J."/>
            <person name="Cheng J."/>
            <person name="Xu D."/>
            <person name="Hellsten U."/>
            <person name="May G."/>
            <person name="Yu Y."/>
            <person name="Sakurai T."/>
            <person name="Umezawa T."/>
            <person name="Bhattacharyya M."/>
            <person name="Sandhu D."/>
            <person name="Valliyodan B."/>
            <person name="Lindquist E."/>
            <person name="Peto M."/>
            <person name="Grant D."/>
            <person name="Shu S."/>
            <person name="Goodstein D."/>
            <person name="Barry K."/>
            <person name="Futrell-Griggs M."/>
            <person name="Abernathy B."/>
            <person name="Du J."/>
            <person name="Tian Z."/>
            <person name="Zhu L."/>
            <person name="Gill N."/>
            <person name="Joshi T."/>
            <person name="Libault M."/>
            <person name="Sethuraman A."/>
            <person name="Zhang X."/>
            <person name="Shinozaki K."/>
            <person name="Nguyen H."/>
            <person name="Wing R."/>
            <person name="Cregan P."/>
            <person name="Specht J."/>
            <person name="Grimwood J."/>
            <person name="Rokhsar D."/>
            <person name="Stacey G."/>
            <person name="Shoemaker R."/>
            <person name="Jackson S."/>
        </authorList>
    </citation>
    <scope>NUCLEOTIDE SEQUENCE</scope>
    <source>
        <tissue evidence="2">Callus</tissue>
    </source>
</reference>
<protein>
    <recommendedName>
        <fullName evidence="1">RNase H type-1 domain-containing protein</fullName>
    </recommendedName>
</protein>
<organism evidence="2">
    <name type="scientific">Glycine max</name>
    <name type="common">Soybean</name>
    <name type="synonym">Glycine hispida</name>
    <dbReference type="NCBI Taxonomy" id="3847"/>
    <lineage>
        <taxon>Eukaryota</taxon>
        <taxon>Viridiplantae</taxon>
        <taxon>Streptophyta</taxon>
        <taxon>Embryophyta</taxon>
        <taxon>Tracheophyta</taxon>
        <taxon>Spermatophyta</taxon>
        <taxon>Magnoliopsida</taxon>
        <taxon>eudicotyledons</taxon>
        <taxon>Gunneridae</taxon>
        <taxon>Pentapetalae</taxon>
        <taxon>rosids</taxon>
        <taxon>fabids</taxon>
        <taxon>Fabales</taxon>
        <taxon>Fabaceae</taxon>
        <taxon>Papilionoideae</taxon>
        <taxon>50 kb inversion clade</taxon>
        <taxon>NPAAA clade</taxon>
        <taxon>indigoferoid/millettioid clade</taxon>
        <taxon>Phaseoleae</taxon>
        <taxon>Glycine</taxon>
        <taxon>Glycine subgen. Soja</taxon>
    </lineage>
</organism>
<evidence type="ECO:0000313" key="4">
    <source>
        <dbReference type="Proteomes" id="UP000008827"/>
    </source>
</evidence>
<dbReference type="EnsemblPlants" id="KRH04887">
    <property type="protein sequence ID" value="KRH04887"/>
    <property type="gene ID" value="GLYMA_17G194000"/>
</dbReference>
<reference evidence="3" key="2">
    <citation type="submission" date="2018-02" db="UniProtKB">
        <authorList>
            <consortium name="EnsemblPlants"/>
        </authorList>
    </citation>
    <scope>IDENTIFICATION</scope>
    <source>
        <strain evidence="3">Williams 82</strain>
    </source>
</reference>
<dbReference type="GO" id="GO:0004523">
    <property type="term" value="F:RNA-DNA hybrid ribonuclease activity"/>
    <property type="evidence" value="ECO:0007669"/>
    <property type="project" value="InterPro"/>
</dbReference>
<keyword evidence="4" id="KW-1185">Reference proteome</keyword>
<proteinExistence type="predicted"/>
<evidence type="ECO:0000259" key="1">
    <source>
        <dbReference type="Pfam" id="PF13456"/>
    </source>
</evidence>
<dbReference type="Pfam" id="PF13456">
    <property type="entry name" value="RVT_3"/>
    <property type="match status" value="1"/>
</dbReference>
<gene>
    <name evidence="2" type="ORF">GLYMA_17G194000</name>
</gene>
<dbReference type="InParanoid" id="A0A0R0FFA1"/>
<dbReference type="Gramene" id="KRH04887">
    <property type="protein sequence ID" value="KRH04887"/>
    <property type="gene ID" value="GLYMA_17G194000"/>
</dbReference>
<dbReference type="InterPro" id="IPR002156">
    <property type="entry name" value="RNaseH_domain"/>
</dbReference>
<evidence type="ECO:0000313" key="3">
    <source>
        <dbReference type="EnsemblPlants" id="KRH04887"/>
    </source>
</evidence>
<name>A0A0R0FFA1_SOYBN</name>
<accession>A0A0R0FFA1</accession>
<dbReference type="Gene3D" id="3.30.420.10">
    <property type="entry name" value="Ribonuclease H-like superfamily/Ribonuclease H"/>
    <property type="match status" value="1"/>
</dbReference>
<dbReference type="Proteomes" id="UP000008827">
    <property type="component" value="Chromosome 17"/>
</dbReference>
<feature type="domain" description="RNase H type-1" evidence="1">
    <location>
        <begin position="22"/>
        <end position="86"/>
    </location>
</feature>
<reference evidence="2 3" key="1">
    <citation type="journal article" date="2010" name="Nature">
        <title>Genome sequence of the palaeopolyploid soybean.</title>
        <authorList>
            <person name="Schmutz J."/>
            <person name="Cannon S.B."/>
            <person name="Schlueter J."/>
            <person name="Ma J."/>
            <person name="Mitros T."/>
            <person name="Nelson W."/>
            <person name="Hyten D.L."/>
            <person name="Song Q."/>
            <person name="Thelen J.J."/>
            <person name="Cheng J."/>
            <person name="Xu D."/>
            <person name="Hellsten U."/>
            <person name="May G.D."/>
            <person name="Yu Y."/>
            <person name="Sakurai T."/>
            <person name="Umezawa T."/>
            <person name="Bhattacharyya M.K."/>
            <person name="Sandhu D."/>
            <person name="Valliyodan B."/>
            <person name="Lindquist E."/>
            <person name="Peto M."/>
            <person name="Grant D."/>
            <person name="Shu S."/>
            <person name="Goodstein D."/>
            <person name="Barry K."/>
            <person name="Futrell-Griggs M."/>
            <person name="Abernathy B."/>
            <person name="Du J."/>
            <person name="Tian Z."/>
            <person name="Zhu L."/>
            <person name="Gill N."/>
            <person name="Joshi T."/>
            <person name="Libault M."/>
            <person name="Sethuraman A."/>
            <person name="Zhang X.-C."/>
            <person name="Shinozaki K."/>
            <person name="Nguyen H.T."/>
            <person name="Wing R.A."/>
            <person name="Cregan P."/>
            <person name="Specht J."/>
            <person name="Grimwood J."/>
            <person name="Rokhsar D."/>
            <person name="Stacey G."/>
            <person name="Shoemaker R.C."/>
            <person name="Jackson S.A."/>
        </authorList>
    </citation>
    <scope>NUCLEOTIDE SEQUENCE</scope>
    <source>
        <strain evidence="3">cv. Williams 82</strain>
        <tissue evidence="2">Callus</tissue>
    </source>
</reference>
<sequence>MENSDLMVKDLINEVRGTWRSAIHEGDVLALKAALQWLKDLDIEDIIVESDCLQVVNGVSCKCPDISKYGAILANCWNDLLNFKVCFVRRQTKFLPNCIADYVLKEII</sequence>
<dbReference type="GO" id="GO:0003676">
    <property type="term" value="F:nucleic acid binding"/>
    <property type="evidence" value="ECO:0007669"/>
    <property type="project" value="InterPro"/>
</dbReference>
<dbReference type="SMR" id="A0A0R0FFA1"/>
<evidence type="ECO:0000313" key="2">
    <source>
        <dbReference type="EMBL" id="KRH04887.1"/>
    </source>
</evidence>
<dbReference type="EMBL" id="CM000850">
    <property type="protein sequence ID" value="KRH04887.1"/>
    <property type="molecule type" value="Genomic_DNA"/>
</dbReference>
<dbReference type="AlphaFoldDB" id="A0A0R0FFA1"/>